<reference evidence="2 3" key="1">
    <citation type="submission" date="2014-02" db="EMBL/GenBank/DDBJ databases">
        <title>The small core and large imbalanced accessory genome model reveals a collaborative survival strategy of Sorangium cellulosum strains in nature.</title>
        <authorList>
            <person name="Han K."/>
            <person name="Peng R."/>
            <person name="Blom J."/>
            <person name="Li Y.-Z."/>
        </authorList>
    </citation>
    <scope>NUCLEOTIDE SEQUENCE [LARGE SCALE GENOMIC DNA]</scope>
    <source>
        <strain evidence="2 3">So0149</strain>
    </source>
</reference>
<name>A0A150SS47_SORCE</name>
<evidence type="ECO:0000313" key="2">
    <source>
        <dbReference type="EMBL" id="KYF95098.1"/>
    </source>
</evidence>
<dbReference type="Proteomes" id="UP000075515">
    <property type="component" value="Unassembled WGS sequence"/>
</dbReference>
<protein>
    <submittedName>
        <fullName evidence="2">Uncharacterized protein</fullName>
    </submittedName>
</protein>
<feature type="compositionally biased region" description="Basic and acidic residues" evidence="1">
    <location>
        <begin position="36"/>
        <end position="47"/>
    </location>
</feature>
<feature type="region of interest" description="Disordered" evidence="1">
    <location>
        <begin position="1"/>
        <end position="47"/>
    </location>
</feature>
<gene>
    <name evidence="2" type="ORF">BE18_12990</name>
</gene>
<accession>A0A150SS47</accession>
<dbReference type="AlphaFoldDB" id="A0A150SS47"/>
<proteinExistence type="predicted"/>
<organism evidence="2 3">
    <name type="scientific">Sorangium cellulosum</name>
    <name type="common">Polyangium cellulosum</name>
    <dbReference type="NCBI Taxonomy" id="56"/>
    <lineage>
        <taxon>Bacteria</taxon>
        <taxon>Pseudomonadati</taxon>
        <taxon>Myxococcota</taxon>
        <taxon>Polyangia</taxon>
        <taxon>Polyangiales</taxon>
        <taxon>Polyangiaceae</taxon>
        <taxon>Sorangium</taxon>
    </lineage>
</organism>
<evidence type="ECO:0000313" key="3">
    <source>
        <dbReference type="Proteomes" id="UP000075515"/>
    </source>
</evidence>
<sequence length="65" mass="7226">MDELEASARGGVLRVKTPEDRAHGSRGATNLRSRPVGRDAYRRRSLSRHDAIHEGRLASRISSMV</sequence>
<comment type="caution">
    <text evidence="2">The sequence shown here is derived from an EMBL/GenBank/DDBJ whole genome shotgun (WGS) entry which is preliminary data.</text>
</comment>
<dbReference type="EMBL" id="JEMC01001679">
    <property type="protein sequence ID" value="KYF95098.1"/>
    <property type="molecule type" value="Genomic_DNA"/>
</dbReference>
<evidence type="ECO:0000256" key="1">
    <source>
        <dbReference type="SAM" id="MobiDB-lite"/>
    </source>
</evidence>